<accession>S3CD17</accession>
<gene>
    <name evidence="2" type="ORF">GLAREA_08284</name>
</gene>
<dbReference type="EMBL" id="KE145373">
    <property type="protein sequence ID" value="EPE24432.1"/>
    <property type="molecule type" value="Genomic_DNA"/>
</dbReference>
<evidence type="ECO:0000256" key="1">
    <source>
        <dbReference type="SAM" id="MobiDB-lite"/>
    </source>
</evidence>
<reference evidence="2 3" key="1">
    <citation type="journal article" date="2013" name="BMC Genomics">
        <title>Genomics-driven discovery of the pneumocandin biosynthetic gene cluster in the fungus Glarea lozoyensis.</title>
        <authorList>
            <person name="Chen L."/>
            <person name="Yue Q."/>
            <person name="Zhang X."/>
            <person name="Xiang M."/>
            <person name="Wang C."/>
            <person name="Li S."/>
            <person name="Che Y."/>
            <person name="Ortiz-Lopez F.J."/>
            <person name="Bills G.F."/>
            <person name="Liu X."/>
            <person name="An Z."/>
        </authorList>
    </citation>
    <scope>NUCLEOTIDE SEQUENCE [LARGE SCALE GENOMIC DNA]</scope>
    <source>
        <strain evidence="3">ATCC 20868 / MF5171</strain>
    </source>
</reference>
<dbReference type="GeneID" id="19467333"/>
<organism evidence="2 3">
    <name type="scientific">Glarea lozoyensis (strain ATCC 20868 / MF5171)</name>
    <dbReference type="NCBI Taxonomy" id="1116229"/>
    <lineage>
        <taxon>Eukaryota</taxon>
        <taxon>Fungi</taxon>
        <taxon>Dikarya</taxon>
        <taxon>Ascomycota</taxon>
        <taxon>Pezizomycotina</taxon>
        <taxon>Leotiomycetes</taxon>
        <taxon>Helotiales</taxon>
        <taxon>Helotiaceae</taxon>
        <taxon>Glarea</taxon>
    </lineage>
</organism>
<feature type="region of interest" description="Disordered" evidence="1">
    <location>
        <begin position="27"/>
        <end position="51"/>
    </location>
</feature>
<proteinExistence type="predicted"/>
<name>S3CD17_GLAL2</name>
<dbReference type="KEGG" id="glz:GLAREA_08284"/>
<evidence type="ECO:0000313" key="2">
    <source>
        <dbReference type="EMBL" id="EPE24432.1"/>
    </source>
</evidence>
<sequence length="282" mass="31786">MTAFTPYPYVLTSENTYWRHCPSSFTSVSSRPSSLEESRDRFSPQPKTATTRKVHWASDVVDNDQTPRIVRISSMRNTKSTSLMPSQTTHRSPIPAMNSSVRIMRNRIPNDFGLYDTRHMVSGPMINSQKTSRGQLEAIPKRQPRTSSSTPQLHDHVTSLKIVGPSGTSRSKRRATQFDAGSLACTSSSARSYPSNKKHFHIDGSLPPVPEAPPFTWPPPTPRISRLPTPDLDDIGYQGFCSCDDSHYDGHRKLEYSRNDERSSKLNAQMQTAQLYIQSRRC</sequence>
<feature type="region of interest" description="Disordered" evidence="1">
    <location>
        <begin position="162"/>
        <end position="190"/>
    </location>
</feature>
<dbReference type="HOGENOM" id="CLU_987118_0_0_1"/>
<evidence type="ECO:0000313" key="3">
    <source>
        <dbReference type="Proteomes" id="UP000016922"/>
    </source>
</evidence>
<dbReference type="AlphaFoldDB" id="S3CD17"/>
<dbReference type="Proteomes" id="UP000016922">
    <property type="component" value="Unassembled WGS sequence"/>
</dbReference>
<dbReference type="RefSeq" id="XP_008088520.1">
    <property type="nucleotide sequence ID" value="XM_008090329.1"/>
</dbReference>
<keyword evidence="3" id="KW-1185">Reference proteome</keyword>
<protein>
    <submittedName>
        <fullName evidence="2">Uncharacterized protein</fullName>
    </submittedName>
</protein>